<name>A0ABS5I6S7_9PROT</name>
<keyword evidence="1" id="KW-0472">Membrane</keyword>
<proteinExistence type="predicted"/>
<feature type="transmembrane region" description="Helical" evidence="1">
    <location>
        <begin position="72"/>
        <end position="90"/>
    </location>
</feature>
<keyword evidence="1" id="KW-1133">Transmembrane helix</keyword>
<feature type="transmembrane region" description="Helical" evidence="1">
    <location>
        <begin position="270"/>
        <end position="286"/>
    </location>
</feature>
<dbReference type="RefSeq" id="WP_211545641.1">
    <property type="nucleotide sequence ID" value="NZ_JAGTUF010000001.1"/>
</dbReference>
<organism evidence="2 3">
    <name type="scientific">Magnetospirillum sulfuroxidans</name>
    <dbReference type="NCBI Taxonomy" id="611300"/>
    <lineage>
        <taxon>Bacteria</taxon>
        <taxon>Pseudomonadati</taxon>
        <taxon>Pseudomonadota</taxon>
        <taxon>Alphaproteobacteria</taxon>
        <taxon>Rhodospirillales</taxon>
        <taxon>Rhodospirillaceae</taxon>
        <taxon>Magnetospirillum</taxon>
    </lineage>
</organism>
<reference evidence="2 3" key="1">
    <citation type="submission" date="2021-04" db="EMBL/GenBank/DDBJ databases">
        <title>Magnetospirillum sulfuroxidans sp. nov., a facultative chemolithoautotrophic sulfur-oxidizing alphaproteobacterium isolated from freshwater sediment and proposals for Paramagetospirillum gen. nov., and Magnetospirillaceae fam. nov.</title>
        <authorList>
            <person name="Koziaeva V."/>
            <person name="Geelhoed J.S."/>
            <person name="Sorokin D.Y."/>
            <person name="Grouzdev D.S."/>
        </authorList>
    </citation>
    <scope>NUCLEOTIDE SEQUENCE [LARGE SCALE GENOMIC DNA]</scope>
    <source>
        <strain evidence="2 3">J10</strain>
    </source>
</reference>
<feature type="transmembrane region" description="Helical" evidence="1">
    <location>
        <begin position="141"/>
        <end position="163"/>
    </location>
</feature>
<comment type="caution">
    <text evidence="2">The sequence shown here is derived from an EMBL/GenBank/DDBJ whole genome shotgun (WGS) entry which is preliminary data.</text>
</comment>
<evidence type="ECO:0000313" key="2">
    <source>
        <dbReference type="EMBL" id="MBR9970124.1"/>
    </source>
</evidence>
<gene>
    <name evidence="2" type="ORF">KEC16_00165</name>
</gene>
<feature type="transmembrane region" description="Helical" evidence="1">
    <location>
        <begin position="324"/>
        <end position="345"/>
    </location>
</feature>
<accession>A0ABS5I6S7</accession>
<evidence type="ECO:0000313" key="3">
    <source>
        <dbReference type="Proteomes" id="UP000680714"/>
    </source>
</evidence>
<protein>
    <submittedName>
        <fullName evidence="2">Uncharacterized protein</fullName>
    </submittedName>
</protein>
<sequence>MFRALIAFQPALGHLVRGRVLPLTFAFLLLAVATPILFEPLPPLTDYVNHLARMHVMTRLDVNPVLAEFYEIRWAIIPNLIMDMVVPPLAHSFSVLRAGQMFLLLMVLLLVTGPMAIHRALWGRYSPWPLLAFPLVYNGIFLYGLVNYLLGTGVALWGVAAWIGLRRQAPQVRAIVSAVVVLVLFFCHLFAVGLYGMTVMAFEIWWLWENRERRRGLLMADLAAFAAPFLPVLPLILASPTMGLSHEMVWESRGKLEGVYLAVELYRDNIDLLFAGIVIGAGLWLAKRGALGLHPAGWVLLALGTVVFLLMPRQLFGSWIADQRLPVALFFLLLGFLVPDLRGLFSRRAFYLCLCGLTLARVAEVGINWRELAAITDDMTLAVSNIPRGSLVLVAEADASTTDTALVQALSHAPLIAVISRDALVSTIFSVPGKQVLNIRRTHADLVDREDGSPPTVSQLVATADRATPGNPRFWDFWPGHYDFVFVLYTEPNAANPDPDNLEFVAEGRGFQLYQTARGD</sequence>
<feature type="transmembrane region" description="Helical" evidence="1">
    <location>
        <begin position="20"/>
        <end position="38"/>
    </location>
</feature>
<dbReference type="Proteomes" id="UP000680714">
    <property type="component" value="Unassembled WGS sequence"/>
</dbReference>
<feature type="transmembrane region" description="Helical" evidence="1">
    <location>
        <begin position="175"/>
        <end position="197"/>
    </location>
</feature>
<evidence type="ECO:0000256" key="1">
    <source>
        <dbReference type="SAM" id="Phobius"/>
    </source>
</evidence>
<feature type="transmembrane region" description="Helical" evidence="1">
    <location>
        <begin position="292"/>
        <end position="312"/>
    </location>
</feature>
<feature type="transmembrane region" description="Helical" evidence="1">
    <location>
        <begin position="217"/>
        <end position="238"/>
    </location>
</feature>
<keyword evidence="3" id="KW-1185">Reference proteome</keyword>
<feature type="transmembrane region" description="Helical" evidence="1">
    <location>
        <begin position="102"/>
        <end position="121"/>
    </location>
</feature>
<dbReference type="EMBL" id="JAGTUF010000001">
    <property type="protein sequence ID" value="MBR9970124.1"/>
    <property type="molecule type" value="Genomic_DNA"/>
</dbReference>
<keyword evidence="1" id="KW-0812">Transmembrane</keyword>